<feature type="region of interest" description="Disordered" evidence="1">
    <location>
        <begin position="1"/>
        <end position="25"/>
    </location>
</feature>
<dbReference type="InterPro" id="IPR051213">
    <property type="entry name" value="START_lipid_transfer"/>
</dbReference>
<evidence type="ECO:0000313" key="3">
    <source>
        <dbReference type="EMBL" id="KAK3399288.1"/>
    </source>
</evidence>
<feature type="region of interest" description="Disordered" evidence="1">
    <location>
        <begin position="397"/>
        <end position="473"/>
    </location>
</feature>
<feature type="compositionally biased region" description="Polar residues" evidence="1">
    <location>
        <begin position="489"/>
        <end position="500"/>
    </location>
</feature>
<dbReference type="PANTHER" id="PTHR19308">
    <property type="entry name" value="PHOSPHATIDYLCHOLINE TRANSFER PROTEIN"/>
    <property type="match status" value="1"/>
</dbReference>
<feature type="compositionally biased region" description="Basic and acidic residues" evidence="1">
    <location>
        <begin position="1"/>
        <end position="10"/>
    </location>
</feature>
<feature type="compositionally biased region" description="Polar residues" evidence="1">
    <location>
        <begin position="542"/>
        <end position="586"/>
    </location>
</feature>
<dbReference type="InterPro" id="IPR024500">
    <property type="entry name" value="DUF3074"/>
</dbReference>
<keyword evidence="4" id="KW-1185">Reference proteome</keyword>
<feature type="region of interest" description="Disordered" evidence="1">
    <location>
        <begin position="360"/>
        <end position="380"/>
    </location>
</feature>
<feature type="compositionally biased region" description="Polar residues" evidence="1">
    <location>
        <begin position="73"/>
        <end position="90"/>
    </location>
</feature>
<feature type="region of interest" description="Disordered" evidence="1">
    <location>
        <begin position="489"/>
        <end position="674"/>
    </location>
</feature>
<dbReference type="SUPFAM" id="SSF55961">
    <property type="entry name" value="Bet v1-like"/>
    <property type="match status" value="1"/>
</dbReference>
<feature type="compositionally biased region" description="Polar residues" evidence="1">
    <location>
        <begin position="416"/>
        <end position="430"/>
    </location>
</feature>
<comment type="caution">
    <text evidence="3">The sequence shown here is derived from an EMBL/GenBank/DDBJ whole genome shotgun (WGS) entry which is preliminary data.</text>
</comment>
<dbReference type="AlphaFoldDB" id="A0AAE0PG00"/>
<dbReference type="Pfam" id="PF11274">
    <property type="entry name" value="DUF3074"/>
    <property type="match status" value="1"/>
</dbReference>
<feature type="region of interest" description="Disordered" evidence="1">
    <location>
        <begin position="768"/>
        <end position="814"/>
    </location>
</feature>
<feature type="region of interest" description="Disordered" evidence="1">
    <location>
        <begin position="59"/>
        <end position="102"/>
    </location>
</feature>
<evidence type="ECO:0000256" key="1">
    <source>
        <dbReference type="SAM" id="MobiDB-lite"/>
    </source>
</evidence>
<proteinExistence type="predicted"/>
<gene>
    <name evidence="3" type="ORF">B0T20DRAFT_196686</name>
</gene>
<sequence length="814" mass="87502">MGGSSHHEPFKALGPVSWPTDLANRPDSDLQALMTTTFSHAQTLVDSIPIPPSVAAAHAKASASASGRPRSATDSVVTGSHPSSGSSQHTGPKLSAEAAETATKLRKEWKECKVSNTKENPLGINVYKLSSKDGKGAWFARRSVHKDVPFDKWRAGLEKEFAESIKRYQEKGAEPGTGNIRGIGGEKRLERVKVGGDGQQGEGQGGKLEVFLVSARFPGPTTPRDFVTCLMMPGPGSIGGESKKGGPRQPRQFMLVSRPCEHPDAPARSNFIRGQYESVEVIREIPLDRPLRKTKSSAELSRDEFHEVKEALEHAGVDEVKKEAVLRSAKQAAAADGSSFKGDDDDQQFAVEWLMVTRSDPGGSVPRFMVERGTPGGITNDAARLLDWLSTKSIEELTGSSDDDVSGQTAPDVPTQPDTATTAASNNVQRQDVARQQKRASGVDKTDHAQSPLRQEESVEEEETPASQSSGLYGMLTGALGAAGNALSNKVANFSGGNTNDTEEDDTASLASSTSSSDMESDTSSIRSFVSATEGEGHHVNASDQSVPVNGTSELTRDPTSATSIRSDLSATESVSSLQPTTTGENGSIHLPDHYSARREKHEKEVRKLEERHRKAEEKLKRLQAKQAAKRREQEEKGLAAAAAAAALDENDAASKHSKSSKAAHEDARLAKLREKHEREIAKQEEKYQRELTRLEQHRLREERKAKEKLRKAAEKEEKANVLREMEKVKAERDLALRQMEMLREQVGELQRQNTMLAARLGKYEGPQAGQAGVSVGNAGGDAVGTVSATTAAPPPEASTGSVKSGSNGVVSGA</sequence>
<feature type="compositionally biased region" description="Low complexity" evidence="1">
    <location>
        <begin position="59"/>
        <end position="72"/>
    </location>
</feature>
<dbReference type="PANTHER" id="PTHR19308:SF14">
    <property type="entry name" value="START DOMAIN-CONTAINING PROTEIN"/>
    <property type="match status" value="1"/>
</dbReference>
<name>A0AAE0PG00_SORBR</name>
<reference evidence="3" key="1">
    <citation type="journal article" date="2023" name="Mol. Phylogenet. Evol.">
        <title>Genome-scale phylogeny and comparative genomics of the fungal order Sordariales.</title>
        <authorList>
            <person name="Hensen N."/>
            <person name="Bonometti L."/>
            <person name="Westerberg I."/>
            <person name="Brannstrom I.O."/>
            <person name="Guillou S."/>
            <person name="Cros-Aarteil S."/>
            <person name="Calhoun S."/>
            <person name="Haridas S."/>
            <person name="Kuo A."/>
            <person name="Mondo S."/>
            <person name="Pangilinan J."/>
            <person name="Riley R."/>
            <person name="LaButti K."/>
            <person name="Andreopoulos B."/>
            <person name="Lipzen A."/>
            <person name="Chen C."/>
            <person name="Yan M."/>
            <person name="Daum C."/>
            <person name="Ng V."/>
            <person name="Clum A."/>
            <person name="Steindorff A."/>
            <person name="Ohm R.A."/>
            <person name="Martin F."/>
            <person name="Silar P."/>
            <person name="Natvig D.O."/>
            <person name="Lalanne C."/>
            <person name="Gautier V."/>
            <person name="Ament-Velasquez S.L."/>
            <person name="Kruys A."/>
            <person name="Hutchinson M.I."/>
            <person name="Powell A.J."/>
            <person name="Barry K."/>
            <person name="Miller A.N."/>
            <person name="Grigoriev I.V."/>
            <person name="Debuchy R."/>
            <person name="Gladieux P."/>
            <person name="Hiltunen Thoren M."/>
            <person name="Johannesson H."/>
        </authorList>
    </citation>
    <scope>NUCLEOTIDE SEQUENCE</scope>
    <source>
        <strain evidence="3">FGSC 1904</strain>
    </source>
</reference>
<feature type="compositionally biased region" description="Basic and acidic residues" evidence="1">
    <location>
        <begin position="591"/>
        <end position="621"/>
    </location>
</feature>
<reference evidence="3" key="2">
    <citation type="submission" date="2023-07" db="EMBL/GenBank/DDBJ databases">
        <authorList>
            <consortium name="Lawrence Berkeley National Laboratory"/>
            <person name="Haridas S."/>
            <person name="Hensen N."/>
            <person name="Bonometti L."/>
            <person name="Westerberg I."/>
            <person name="Brannstrom I.O."/>
            <person name="Guillou S."/>
            <person name="Cros-Aarteil S."/>
            <person name="Calhoun S."/>
            <person name="Kuo A."/>
            <person name="Mondo S."/>
            <person name="Pangilinan J."/>
            <person name="Riley R."/>
            <person name="LaButti K."/>
            <person name="Andreopoulos B."/>
            <person name="Lipzen A."/>
            <person name="Chen C."/>
            <person name="Yanf M."/>
            <person name="Daum C."/>
            <person name="Ng V."/>
            <person name="Clum A."/>
            <person name="Steindorff A."/>
            <person name="Ohm R."/>
            <person name="Martin F."/>
            <person name="Silar P."/>
            <person name="Natvig D."/>
            <person name="Lalanne C."/>
            <person name="Gautier V."/>
            <person name="Ament-velasquez S.L."/>
            <person name="Kruys A."/>
            <person name="Hutchinson M.I."/>
            <person name="Powell A.J."/>
            <person name="Barry K."/>
            <person name="Miller A.N."/>
            <person name="Grigoriev I.V."/>
            <person name="Debuchy R."/>
            <person name="Gladieux P."/>
            <person name="Thoren M.H."/>
            <person name="Johannesson H."/>
        </authorList>
    </citation>
    <scope>NUCLEOTIDE SEQUENCE</scope>
    <source>
        <strain evidence="3">FGSC 1904</strain>
    </source>
</reference>
<feature type="compositionally biased region" description="Low complexity" evidence="1">
    <location>
        <begin position="784"/>
        <end position="814"/>
    </location>
</feature>
<dbReference type="InterPro" id="IPR023393">
    <property type="entry name" value="START-like_dom_sf"/>
</dbReference>
<dbReference type="EMBL" id="JAUTDP010000005">
    <property type="protein sequence ID" value="KAK3399288.1"/>
    <property type="molecule type" value="Genomic_DNA"/>
</dbReference>
<evidence type="ECO:0000313" key="4">
    <source>
        <dbReference type="Proteomes" id="UP001281003"/>
    </source>
</evidence>
<feature type="compositionally biased region" description="Basic and acidic residues" evidence="1">
    <location>
        <begin position="663"/>
        <end position="674"/>
    </location>
</feature>
<dbReference type="Gene3D" id="3.30.530.20">
    <property type="match status" value="1"/>
</dbReference>
<organism evidence="3 4">
    <name type="scientific">Sordaria brevicollis</name>
    <dbReference type="NCBI Taxonomy" id="83679"/>
    <lineage>
        <taxon>Eukaryota</taxon>
        <taxon>Fungi</taxon>
        <taxon>Dikarya</taxon>
        <taxon>Ascomycota</taxon>
        <taxon>Pezizomycotina</taxon>
        <taxon>Sordariomycetes</taxon>
        <taxon>Sordariomycetidae</taxon>
        <taxon>Sordariales</taxon>
        <taxon>Sordariaceae</taxon>
        <taxon>Sordaria</taxon>
    </lineage>
</organism>
<feature type="compositionally biased region" description="Low complexity" evidence="1">
    <location>
        <begin position="508"/>
        <end position="525"/>
    </location>
</feature>
<feature type="domain" description="DUF3074" evidence="2">
    <location>
        <begin position="138"/>
        <end position="389"/>
    </location>
</feature>
<accession>A0AAE0PG00</accession>
<dbReference type="Proteomes" id="UP001281003">
    <property type="component" value="Unassembled WGS sequence"/>
</dbReference>
<evidence type="ECO:0000259" key="2">
    <source>
        <dbReference type="Pfam" id="PF11274"/>
    </source>
</evidence>
<protein>
    <recommendedName>
        <fullName evidence="2">DUF3074 domain-containing protein</fullName>
    </recommendedName>
</protein>